<evidence type="ECO:0000313" key="3">
    <source>
        <dbReference type="Proteomes" id="UP000287033"/>
    </source>
</evidence>
<dbReference type="AlphaFoldDB" id="A0A401TEZ0"/>
<reference evidence="2 3" key="1">
    <citation type="journal article" date="2018" name="Nat. Ecol. Evol.">
        <title>Shark genomes provide insights into elasmobranch evolution and the origin of vertebrates.</title>
        <authorList>
            <person name="Hara Y"/>
            <person name="Yamaguchi K"/>
            <person name="Onimaru K"/>
            <person name="Kadota M"/>
            <person name="Koyanagi M"/>
            <person name="Keeley SD"/>
            <person name="Tatsumi K"/>
            <person name="Tanaka K"/>
            <person name="Motone F"/>
            <person name="Kageyama Y"/>
            <person name="Nozu R"/>
            <person name="Adachi N"/>
            <person name="Nishimura O"/>
            <person name="Nakagawa R"/>
            <person name="Tanegashima C"/>
            <person name="Kiyatake I"/>
            <person name="Matsumoto R"/>
            <person name="Murakumo K"/>
            <person name="Nishida K"/>
            <person name="Terakita A"/>
            <person name="Kuratani S"/>
            <person name="Sato K"/>
            <person name="Hyodo S Kuraku.S."/>
        </authorList>
    </citation>
    <scope>NUCLEOTIDE SEQUENCE [LARGE SCALE GENOMIC DNA]</scope>
</reference>
<comment type="caution">
    <text evidence="2">The sequence shown here is derived from an EMBL/GenBank/DDBJ whole genome shotgun (WGS) entry which is preliminary data.</text>
</comment>
<name>A0A401TEZ0_CHIPU</name>
<dbReference type="EMBL" id="BEZZ01056830">
    <property type="protein sequence ID" value="GCC41220.1"/>
    <property type="molecule type" value="Genomic_DNA"/>
</dbReference>
<evidence type="ECO:0000256" key="1">
    <source>
        <dbReference type="SAM" id="MobiDB-lite"/>
    </source>
</evidence>
<gene>
    <name evidence="2" type="ORF">chiPu_0025341</name>
</gene>
<sequence length="77" mass="7973">MPGWGLSGSGHVRPRPAEPGIPGTPGEHWVPPHPRRLPRGGRAPAISPGRARADRGWGPAAQLPGRGQPSPLGSGRQ</sequence>
<feature type="non-terminal residue" evidence="2">
    <location>
        <position position="77"/>
    </location>
</feature>
<proteinExistence type="predicted"/>
<organism evidence="2 3">
    <name type="scientific">Chiloscyllium punctatum</name>
    <name type="common">Brownbanded bambooshark</name>
    <name type="synonym">Hemiscyllium punctatum</name>
    <dbReference type="NCBI Taxonomy" id="137246"/>
    <lineage>
        <taxon>Eukaryota</taxon>
        <taxon>Metazoa</taxon>
        <taxon>Chordata</taxon>
        <taxon>Craniata</taxon>
        <taxon>Vertebrata</taxon>
        <taxon>Chondrichthyes</taxon>
        <taxon>Elasmobranchii</taxon>
        <taxon>Galeomorphii</taxon>
        <taxon>Galeoidea</taxon>
        <taxon>Orectolobiformes</taxon>
        <taxon>Hemiscylliidae</taxon>
        <taxon>Chiloscyllium</taxon>
    </lineage>
</organism>
<protein>
    <submittedName>
        <fullName evidence="2">Uncharacterized protein</fullName>
    </submittedName>
</protein>
<feature type="region of interest" description="Disordered" evidence="1">
    <location>
        <begin position="1"/>
        <end position="77"/>
    </location>
</feature>
<accession>A0A401TEZ0</accession>
<evidence type="ECO:0000313" key="2">
    <source>
        <dbReference type="EMBL" id="GCC41220.1"/>
    </source>
</evidence>
<dbReference type="Proteomes" id="UP000287033">
    <property type="component" value="Unassembled WGS sequence"/>
</dbReference>
<keyword evidence="3" id="KW-1185">Reference proteome</keyword>